<dbReference type="Proteomes" id="UP000311919">
    <property type="component" value="Unassembled WGS sequence"/>
</dbReference>
<keyword evidence="1" id="KW-1133">Transmembrane helix</keyword>
<feature type="transmembrane region" description="Helical" evidence="1">
    <location>
        <begin position="70"/>
        <end position="87"/>
    </location>
</feature>
<protein>
    <submittedName>
        <fullName evidence="2">U3 small nucleolar RNA associated 22</fullName>
    </submittedName>
</protein>
<evidence type="ECO:0000313" key="2">
    <source>
        <dbReference type="EMBL" id="TNN09790.1"/>
    </source>
</evidence>
<dbReference type="AlphaFoldDB" id="A0A4Z2D0U5"/>
<comment type="caution">
    <text evidence="2">The sequence shown here is derived from an EMBL/GenBank/DDBJ whole genome shotgun (WGS) entry which is preliminary data.</text>
</comment>
<dbReference type="EMBL" id="SKCS01000391">
    <property type="protein sequence ID" value="TNN09790.1"/>
    <property type="molecule type" value="Genomic_DNA"/>
</dbReference>
<feature type="transmembrane region" description="Helical" evidence="1">
    <location>
        <begin position="169"/>
        <end position="190"/>
    </location>
</feature>
<reference evidence="2 3" key="1">
    <citation type="submission" date="2019-03" db="EMBL/GenBank/DDBJ databases">
        <title>An improved genome assembly of the fluke Schistosoma japonicum.</title>
        <authorList>
            <person name="Hu W."/>
            <person name="Luo F."/>
            <person name="Yin M."/>
            <person name="Mo X."/>
            <person name="Sun C."/>
            <person name="Wu Q."/>
            <person name="Zhu B."/>
            <person name="Xiang M."/>
            <person name="Wang J."/>
            <person name="Wang Y."/>
            <person name="Zhang T."/>
            <person name="Xu B."/>
            <person name="Zheng H."/>
            <person name="Feng Z."/>
        </authorList>
    </citation>
    <scope>NUCLEOTIDE SEQUENCE [LARGE SCALE GENOMIC DNA]</scope>
    <source>
        <strain evidence="2">HuSjv2</strain>
        <tissue evidence="2">Worms</tissue>
    </source>
</reference>
<proteinExistence type="predicted"/>
<keyword evidence="3" id="KW-1185">Reference proteome</keyword>
<organism evidence="2 3">
    <name type="scientific">Schistosoma japonicum</name>
    <name type="common">Blood fluke</name>
    <dbReference type="NCBI Taxonomy" id="6182"/>
    <lineage>
        <taxon>Eukaryota</taxon>
        <taxon>Metazoa</taxon>
        <taxon>Spiralia</taxon>
        <taxon>Lophotrochozoa</taxon>
        <taxon>Platyhelminthes</taxon>
        <taxon>Trematoda</taxon>
        <taxon>Digenea</taxon>
        <taxon>Strigeidida</taxon>
        <taxon>Schistosomatoidea</taxon>
        <taxon>Schistosomatidae</taxon>
        <taxon>Schistosoma</taxon>
    </lineage>
</organism>
<gene>
    <name evidence="2" type="ORF">EWB00_006119</name>
</gene>
<sequence length="491" mass="58840">KTTLHLSWQQLPWGIFLFYIIILDQLDLMINTIDFLIESYYDIRLFIVLQFLGRFYCQIIPMLYNFIKHFHSILFIIFTIITLKYYLSPWQQLNKSLKQIKQIIHNILILIIVIIIIINCQYIWTYDLSKLEIFILHERILHNVYKCDYASIGILNSIYLNYIWPILDYIIGDIIPCIVCLLSSIIGYVINQYMKKSSIILHHHHHNNKIITIMNNNYKQNHYKEAYNQMYTKWIVSKIINHNNVHNHAMDEIISQTDHSLLNKINQIIEFLKPYEIYLEYYEIILRFLNFIEIPIRSILLLSSIEEYKLNCYTQLSIIKKLLKQLSFHLYYKLIQYKNKLSIINHNKFNRQLQRFNDINKHSLLLNDNNINKEIIEMSNYVNKAQYHSNDVIDNKKEASSSSSSSILNKQTSLINEYKLNYTTTYKQNSSKCDMIRNNQPLNIDPFTLNIPIVNIKSKLDWYNFTKHQFNSKDDNSSLEQSTGIHRIFYL</sequence>
<keyword evidence="1" id="KW-0812">Transmembrane</keyword>
<feature type="transmembrane region" description="Helical" evidence="1">
    <location>
        <begin position="107"/>
        <end position="124"/>
    </location>
</feature>
<accession>A0A4Z2D0U5</accession>
<feature type="non-terminal residue" evidence="2">
    <location>
        <position position="1"/>
    </location>
</feature>
<name>A0A4Z2D0U5_SCHJA</name>
<evidence type="ECO:0000313" key="3">
    <source>
        <dbReference type="Proteomes" id="UP000311919"/>
    </source>
</evidence>
<evidence type="ECO:0000256" key="1">
    <source>
        <dbReference type="SAM" id="Phobius"/>
    </source>
</evidence>
<feature type="transmembrane region" description="Helical" evidence="1">
    <location>
        <begin position="45"/>
        <end position="64"/>
    </location>
</feature>
<keyword evidence="1" id="KW-0472">Membrane</keyword>
<dbReference type="OrthoDB" id="6263941at2759"/>
<feature type="transmembrane region" description="Helical" evidence="1">
    <location>
        <begin position="12"/>
        <end position="33"/>
    </location>
</feature>